<dbReference type="OrthoDB" id="5405464at2"/>
<evidence type="ECO:0000256" key="1">
    <source>
        <dbReference type="SAM" id="Phobius"/>
    </source>
</evidence>
<feature type="transmembrane region" description="Helical" evidence="1">
    <location>
        <begin position="69"/>
        <end position="91"/>
    </location>
</feature>
<evidence type="ECO:0000313" key="2">
    <source>
        <dbReference type="EMBL" id="TWB15349.1"/>
    </source>
</evidence>
<dbReference type="Proteomes" id="UP000319859">
    <property type="component" value="Unassembled WGS sequence"/>
</dbReference>
<keyword evidence="1" id="KW-0812">Transmembrane</keyword>
<sequence>MSFAGTPATAPAPTASTPIAPIPIAPIRGDKARLWSILVHLLYLVGAFPLGLVMAYIKRPDFAGTIYEGHMTFAIRTFWICVLFTLCALALRVVGMEFITLFIGSIWAVVRVVVALTRAIDAKPILNPQGWVI</sequence>
<dbReference type="RefSeq" id="WP_145751946.1">
    <property type="nucleotide sequence ID" value="NZ_VITN01000015.1"/>
</dbReference>
<accession>A0A560F154</accession>
<feature type="transmembrane region" description="Helical" evidence="1">
    <location>
        <begin position="98"/>
        <end position="120"/>
    </location>
</feature>
<organism evidence="2 3">
    <name type="scientific">Nitrospirillum amazonense</name>
    <dbReference type="NCBI Taxonomy" id="28077"/>
    <lineage>
        <taxon>Bacteria</taxon>
        <taxon>Pseudomonadati</taxon>
        <taxon>Pseudomonadota</taxon>
        <taxon>Alphaproteobacteria</taxon>
        <taxon>Rhodospirillales</taxon>
        <taxon>Azospirillaceae</taxon>
        <taxon>Nitrospirillum</taxon>
    </lineage>
</organism>
<protein>
    <submittedName>
        <fullName evidence="2">Putative membrane protein</fullName>
    </submittedName>
</protein>
<comment type="caution">
    <text evidence="2">The sequence shown here is derived from an EMBL/GenBank/DDBJ whole genome shotgun (WGS) entry which is preliminary data.</text>
</comment>
<keyword evidence="1" id="KW-1133">Transmembrane helix</keyword>
<reference evidence="2 3" key="1">
    <citation type="submission" date="2019-06" db="EMBL/GenBank/DDBJ databases">
        <title>Genomic Encyclopedia of Type Strains, Phase IV (KMG-V): Genome sequencing to study the core and pangenomes of soil and plant-associated prokaryotes.</title>
        <authorList>
            <person name="Whitman W."/>
        </authorList>
    </citation>
    <scope>NUCLEOTIDE SEQUENCE [LARGE SCALE GENOMIC DNA]</scope>
    <source>
        <strain evidence="2 3">BR 11880</strain>
    </source>
</reference>
<name>A0A560F154_9PROT</name>
<feature type="transmembrane region" description="Helical" evidence="1">
    <location>
        <begin position="34"/>
        <end position="57"/>
    </location>
</feature>
<gene>
    <name evidence="2" type="ORF">FBZ89_115128</name>
</gene>
<proteinExistence type="predicted"/>
<dbReference type="EMBL" id="VITN01000015">
    <property type="protein sequence ID" value="TWB15349.1"/>
    <property type="molecule type" value="Genomic_DNA"/>
</dbReference>
<dbReference type="AlphaFoldDB" id="A0A560F154"/>
<keyword evidence="1" id="KW-0472">Membrane</keyword>
<evidence type="ECO:0000313" key="3">
    <source>
        <dbReference type="Proteomes" id="UP000319859"/>
    </source>
</evidence>